<sequence>MLYHWLGSLSAALFLFTWFGLYQQIKAIESRRLAGLASTRSLSMNQFSSSYLAFYANFIFAIALEPFNHYLFWTRIGALLLVLFVIVRIWQERSSRKNQLIVAGSVGLLLLGLVSILYRPYPGIAQLGATSLMLIVTVILVQGTLHQCWLVYTNKTRGDLSATLFKSILIKDVSTLAFALTIPIEQAWPLLLLNGMSVVTRGLLLVLIRRY</sequence>
<keyword evidence="1" id="KW-0472">Membrane</keyword>
<evidence type="ECO:0000256" key="1">
    <source>
        <dbReference type="SAM" id="Phobius"/>
    </source>
</evidence>
<reference evidence="2" key="1">
    <citation type="submission" date="2021-03" db="EMBL/GenBank/DDBJ databases">
        <title>Description of Psychrosphaera ytuae sp. nov. isolated from deep sea sediment of South China Sea.</title>
        <authorList>
            <person name="Zhang J."/>
            <person name="Xu X.-D."/>
        </authorList>
    </citation>
    <scope>NUCLEOTIDE SEQUENCE</scope>
    <source>
        <strain evidence="2">MTZ26</strain>
    </source>
</reference>
<evidence type="ECO:0000313" key="3">
    <source>
        <dbReference type="Proteomes" id="UP000682739"/>
    </source>
</evidence>
<keyword evidence="3" id="KW-1185">Reference proteome</keyword>
<dbReference type="AlphaFoldDB" id="A0A975HJF7"/>
<dbReference type="EMBL" id="CP072110">
    <property type="protein sequence ID" value="QTH65265.1"/>
    <property type="molecule type" value="Genomic_DNA"/>
</dbReference>
<feature type="transmembrane region" description="Helical" evidence="1">
    <location>
        <begin position="70"/>
        <end position="87"/>
    </location>
</feature>
<dbReference type="Proteomes" id="UP000682739">
    <property type="component" value="Chromosome"/>
</dbReference>
<gene>
    <name evidence="2" type="ORF">J1N51_03210</name>
</gene>
<feature type="transmembrane region" description="Helical" evidence="1">
    <location>
        <begin position="124"/>
        <end position="152"/>
    </location>
</feature>
<protein>
    <submittedName>
        <fullName evidence="2">Uncharacterized protein</fullName>
    </submittedName>
</protein>
<evidence type="ECO:0000313" key="2">
    <source>
        <dbReference type="EMBL" id="QTH65265.1"/>
    </source>
</evidence>
<accession>A0A975HJF7</accession>
<name>A0A975HJF7_9GAMM</name>
<feature type="transmembrane region" description="Helical" evidence="1">
    <location>
        <begin position="6"/>
        <end position="25"/>
    </location>
</feature>
<feature type="transmembrane region" description="Helical" evidence="1">
    <location>
        <begin position="46"/>
        <end position="64"/>
    </location>
</feature>
<organism evidence="2 3">
    <name type="scientific">Psychrosphaera ytuae</name>
    <dbReference type="NCBI Taxonomy" id="2820710"/>
    <lineage>
        <taxon>Bacteria</taxon>
        <taxon>Pseudomonadati</taxon>
        <taxon>Pseudomonadota</taxon>
        <taxon>Gammaproteobacteria</taxon>
        <taxon>Alteromonadales</taxon>
        <taxon>Pseudoalteromonadaceae</taxon>
        <taxon>Psychrosphaera</taxon>
    </lineage>
</organism>
<keyword evidence="1" id="KW-0812">Transmembrane</keyword>
<keyword evidence="1" id="KW-1133">Transmembrane helix</keyword>
<feature type="transmembrane region" description="Helical" evidence="1">
    <location>
        <begin position="99"/>
        <end position="118"/>
    </location>
</feature>
<dbReference type="KEGG" id="psym:J1N51_03210"/>
<proteinExistence type="predicted"/>